<organism evidence="1 2">
    <name type="scientific">Natronospirillum operosum</name>
    <dbReference type="NCBI Taxonomy" id="2759953"/>
    <lineage>
        <taxon>Bacteria</taxon>
        <taxon>Pseudomonadati</taxon>
        <taxon>Pseudomonadota</taxon>
        <taxon>Gammaproteobacteria</taxon>
        <taxon>Oceanospirillales</taxon>
        <taxon>Natronospirillaceae</taxon>
        <taxon>Natronospirillum</taxon>
    </lineage>
</organism>
<sequence length="171" mass="19688">MAALEDFANEAANDIAKYTISVVLNPDKLTGEEYSISNLSWSSIKYGSDDIEQVPDDQRGIYAFAICYDNEILPPHGYILYIGIAGRNSSRSLRERYKDYLNERKVYKRARIARMIGNWHSVLRFYYAPISSDVTSDELQEIEKELNSALLPTFSEGDLEADIKRKRRAYR</sequence>
<dbReference type="AlphaFoldDB" id="A0A4Z0W6L4"/>
<dbReference type="Proteomes" id="UP000297475">
    <property type="component" value="Unassembled WGS sequence"/>
</dbReference>
<dbReference type="EMBL" id="SRMF01000007">
    <property type="protein sequence ID" value="TGG91793.1"/>
    <property type="molecule type" value="Genomic_DNA"/>
</dbReference>
<reference evidence="1 2" key="1">
    <citation type="submission" date="2019-04" db="EMBL/GenBank/DDBJ databases">
        <title>Natronospirillum operosus gen. nov., sp. nov., a haloalkaliphilic satellite isolated from decaying biomass of laboratory culture of cyanobacterium Geitlerinema sp. and proposal of Natronospirillaceae fam. nov. and Saccharospirillaceae fam. nov.</title>
        <authorList>
            <person name="Kevbrin V."/>
            <person name="Boltyanskaya Y."/>
            <person name="Koziaeva V."/>
            <person name="Grouzdev D.S."/>
            <person name="Park M."/>
            <person name="Cho J."/>
        </authorList>
    </citation>
    <scope>NUCLEOTIDE SEQUENCE [LARGE SCALE GENOMIC DNA]</scope>
    <source>
        <strain evidence="1 2">G-116</strain>
    </source>
</reference>
<protein>
    <recommendedName>
        <fullName evidence="3">GIY-YIG domain-containing protein</fullName>
    </recommendedName>
</protein>
<dbReference type="RefSeq" id="WP_135484204.1">
    <property type="nucleotide sequence ID" value="NZ_SRMF01000007.1"/>
</dbReference>
<name>A0A4Z0W6L4_9GAMM</name>
<evidence type="ECO:0000313" key="1">
    <source>
        <dbReference type="EMBL" id="TGG91793.1"/>
    </source>
</evidence>
<evidence type="ECO:0000313" key="2">
    <source>
        <dbReference type="Proteomes" id="UP000297475"/>
    </source>
</evidence>
<gene>
    <name evidence="1" type="ORF">E4656_15530</name>
</gene>
<keyword evidence="2" id="KW-1185">Reference proteome</keyword>
<comment type="caution">
    <text evidence="1">The sequence shown here is derived from an EMBL/GenBank/DDBJ whole genome shotgun (WGS) entry which is preliminary data.</text>
</comment>
<dbReference type="OrthoDB" id="9182324at2"/>
<evidence type="ECO:0008006" key="3">
    <source>
        <dbReference type="Google" id="ProtNLM"/>
    </source>
</evidence>
<proteinExistence type="predicted"/>
<accession>A0A4Z0W6L4</accession>